<accession>A0ABV6NY90</accession>
<protein>
    <submittedName>
        <fullName evidence="2">TIGR03086 family metal-binding protein</fullName>
    </submittedName>
</protein>
<evidence type="ECO:0000313" key="3">
    <source>
        <dbReference type="Proteomes" id="UP001589894"/>
    </source>
</evidence>
<dbReference type="Proteomes" id="UP001589894">
    <property type="component" value="Unassembled WGS sequence"/>
</dbReference>
<gene>
    <name evidence="2" type="ORF">ACFFHU_16635</name>
</gene>
<name>A0ABV6NY90_9ACTN</name>
<reference evidence="2 3" key="1">
    <citation type="submission" date="2024-09" db="EMBL/GenBank/DDBJ databases">
        <authorList>
            <person name="Sun Q."/>
            <person name="Mori K."/>
        </authorList>
    </citation>
    <scope>NUCLEOTIDE SEQUENCE [LARGE SCALE GENOMIC DNA]</scope>
    <source>
        <strain evidence="2 3">TBRC 2205</strain>
    </source>
</reference>
<dbReference type="NCBIfam" id="TIGR03083">
    <property type="entry name" value="maleylpyruvate isomerase family mycothiol-dependent enzyme"/>
    <property type="match status" value="1"/>
</dbReference>
<organism evidence="2 3">
    <name type="scientific">Plantactinospora siamensis</name>
    <dbReference type="NCBI Taxonomy" id="555372"/>
    <lineage>
        <taxon>Bacteria</taxon>
        <taxon>Bacillati</taxon>
        <taxon>Actinomycetota</taxon>
        <taxon>Actinomycetes</taxon>
        <taxon>Micromonosporales</taxon>
        <taxon>Micromonosporaceae</taxon>
        <taxon>Plantactinospora</taxon>
    </lineage>
</organism>
<proteinExistence type="predicted"/>
<dbReference type="RefSeq" id="WP_377339915.1">
    <property type="nucleotide sequence ID" value="NZ_JBHLUE010000012.1"/>
</dbReference>
<dbReference type="SUPFAM" id="SSF109854">
    <property type="entry name" value="DinB/YfiT-like putative metalloenzymes"/>
    <property type="match status" value="1"/>
</dbReference>
<keyword evidence="3" id="KW-1185">Reference proteome</keyword>
<dbReference type="NCBIfam" id="TIGR03086">
    <property type="entry name" value="TIGR03086 family metal-binding protein"/>
    <property type="match status" value="1"/>
</dbReference>
<evidence type="ECO:0000313" key="2">
    <source>
        <dbReference type="EMBL" id="MFC0565752.1"/>
    </source>
</evidence>
<feature type="domain" description="Mycothiol-dependent maleylpyruvate isomerase metal-binding" evidence="1">
    <location>
        <begin position="11"/>
        <end position="131"/>
    </location>
</feature>
<dbReference type="InterPro" id="IPR034660">
    <property type="entry name" value="DinB/YfiT-like"/>
</dbReference>
<sequence length="197" mass="21734">MLDLHRLELHRRALRQSVDLVDLIGDDQWALPTPCAEWDLRQLVEHMTLDNRGFAAAAGGERADTAVWSARDFGPDLRAEYARSAERVVAAFRSPAPEFWLPRITPDTTFAADRAIGFHLLDYLAHGWDVAAATGRPVDYPADLVAAVQEIADRDVPNGPNRLRAGASFRPALPAQPDESALDHLLRTLGRSPSWPG</sequence>
<evidence type="ECO:0000259" key="1">
    <source>
        <dbReference type="Pfam" id="PF11716"/>
    </source>
</evidence>
<dbReference type="Pfam" id="PF11716">
    <property type="entry name" value="MDMPI_N"/>
    <property type="match status" value="1"/>
</dbReference>
<dbReference type="InterPro" id="IPR024344">
    <property type="entry name" value="MDMPI_metal-binding"/>
</dbReference>
<dbReference type="EMBL" id="JBHLUE010000012">
    <property type="protein sequence ID" value="MFC0565752.1"/>
    <property type="molecule type" value="Genomic_DNA"/>
</dbReference>
<dbReference type="InterPro" id="IPR017517">
    <property type="entry name" value="Maleyloyr_isom"/>
</dbReference>
<comment type="caution">
    <text evidence="2">The sequence shown here is derived from an EMBL/GenBank/DDBJ whole genome shotgun (WGS) entry which is preliminary data.</text>
</comment>
<dbReference type="InterPro" id="IPR017520">
    <property type="entry name" value="CHP03086"/>
</dbReference>
<dbReference type="Gene3D" id="1.20.120.450">
    <property type="entry name" value="dinb family like domain"/>
    <property type="match status" value="1"/>
</dbReference>